<dbReference type="Gene3D" id="2.60.120.10">
    <property type="entry name" value="Jelly Rolls"/>
    <property type="match status" value="1"/>
</dbReference>
<dbReference type="InterPro" id="IPR013096">
    <property type="entry name" value="Cupin_2"/>
</dbReference>
<gene>
    <name evidence="2" type="ordered locus">Arnit_3084</name>
</gene>
<dbReference type="STRING" id="572480.Arnit_3084"/>
<dbReference type="SUPFAM" id="SSF51182">
    <property type="entry name" value="RmlC-like cupins"/>
    <property type="match status" value="1"/>
</dbReference>
<dbReference type="AlphaFoldDB" id="D5V7W1"/>
<dbReference type="Pfam" id="PF07883">
    <property type="entry name" value="Cupin_2"/>
    <property type="match status" value="1"/>
</dbReference>
<dbReference type="CDD" id="cd06981">
    <property type="entry name" value="cupin_reut_a1446"/>
    <property type="match status" value="1"/>
</dbReference>
<keyword evidence="3" id="KW-1185">Reference proteome</keyword>
<dbReference type="KEGG" id="ant:Arnit_3084"/>
<dbReference type="HOGENOM" id="CLU_147397_0_0_7"/>
<organism evidence="2 3">
    <name type="scientific">Arcobacter nitrofigilis (strain ATCC 33309 / DSM 7299 / CCUG 15893 / LMG 7604 / NCTC 12251 / CI)</name>
    <name type="common">Campylobacter nitrofigilis</name>
    <dbReference type="NCBI Taxonomy" id="572480"/>
    <lineage>
        <taxon>Bacteria</taxon>
        <taxon>Pseudomonadati</taxon>
        <taxon>Campylobacterota</taxon>
        <taxon>Epsilonproteobacteria</taxon>
        <taxon>Campylobacterales</taxon>
        <taxon>Arcobacteraceae</taxon>
        <taxon>Arcobacter</taxon>
    </lineage>
</organism>
<name>D5V7W1_ARCNC</name>
<feature type="domain" description="Cupin type-2" evidence="1">
    <location>
        <begin position="47"/>
        <end position="104"/>
    </location>
</feature>
<reference evidence="2 3" key="1">
    <citation type="journal article" date="2010" name="Stand. Genomic Sci.">
        <title>Complete genome sequence of Arcobacter nitrofigilis type strain (CI).</title>
        <authorList>
            <person name="Pati A."/>
            <person name="Gronow S."/>
            <person name="Lapidus A."/>
            <person name="Copeland A."/>
            <person name="Glavina Del Rio T."/>
            <person name="Nolan M."/>
            <person name="Lucas S."/>
            <person name="Tice H."/>
            <person name="Cheng J.F."/>
            <person name="Han C."/>
            <person name="Chertkov O."/>
            <person name="Bruce D."/>
            <person name="Tapia R."/>
            <person name="Goodwin L."/>
            <person name="Pitluck S."/>
            <person name="Liolios K."/>
            <person name="Ivanova N."/>
            <person name="Mavromatis K."/>
            <person name="Chen A."/>
            <person name="Palaniappan K."/>
            <person name="Land M."/>
            <person name="Hauser L."/>
            <person name="Chang Y.J."/>
            <person name="Jeffries C.D."/>
            <person name="Detter J.C."/>
            <person name="Rohde M."/>
            <person name="Goker M."/>
            <person name="Bristow J."/>
            <person name="Eisen J.A."/>
            <person name="Markowitz V."/>
            <person name="Hugenholtz P."/>
            <person name="Klenk H.P."/>
            <person name="Kyrpides N.C."/>
        </authorList>
    </citation>
    <scope>NUCLEOTIDE SEQUENCE [LARGE SCALE GENOMIC DNA]</scope>
    <source>
        <strain evidence="3">ATCC 33309 / DSM 7299 / CCUG 15893 / LMG 7604 / NCTC 12251 / CI</strain>
    </source>
</reference>
<accession>D5V7W1</accession>
<dbReference type="InterPro" id="IPR011051">
    <property type="entry name" value="RmlC_Cupin_sf"/>
</dbReference>
<protein>
    <recommendedName>
        <fullName evidence="1">Cupin type-2 domain-containing protein</fullName>
    </recommendedName>
</protein>
<evidence type="ECO:0000313" key="2">
    <source>
        <dbReference type="EMBL" id="ADG94731.1"/>
    </source>
</evidence>
<dbReference type="eggNOG" id="COG0662">
    <property type="taxonomic scope" value="Bacteria"/>
</dbReference>
<dbReference type="OrthoDB" id="9798585at2"/>
<dbReference type="Proteomes" id="UP000000939">
    <property type="component" value="Chromosome"/>
</dbReference>
<dbReference type="EMBL" id="CP001999">
    <property type="protein sequence ID" value="ADG94731.1"/>
    <property type="molecule type" value="Genomic_DNA"/>
</dbReference>
<dbReference type="RefSeq" id="WP_013136875.1">
    <property type="nucleotide sequence ID" value="NC_014166.1"/>
</dbReference>
<dbReference type="InterPro" id="IPR014710">
    <property type="entry name" value="RmlC-like_jellyroll"/>
</dbReference>
<evidence type="ECO:0000313" key="3">
    <source>
        <dbReference type="Proteomes" id="UP000000939"/>
    </source>
</evidence>
<sequence>MKKKNIFDKVNVDKNNEEYITLLREKSVRVERIVSNGQKSEDNFWYEQDENEFILILEGDAIIEFEENREVKLIKGDFLDIKAREKHRIKYTSVSQPTIWLAIFYQNT</sequence>
<proteinExistence type="predicted"/>
<evidence type="ECO:0000259" key="1">
    <source>
        <dbReference type="Pfam" id="PF07883"/>
    </source>
</evidence>